<feature type="non-terminal residue" evidence="1">
    <location>
        <position position="79"/>
    </location>
</feature>
<accession>A0A699X8S0</accession>
<comment type="caution">
    <text evidence="1">The sequence shown here is derived from an EMBL/GenBank/DDBJ whole genome shotgun (WGS) entry which is preliminary data.</text>
</comment>
<reference evidence="1" key="1">
    <citation type="journal article" date="2019" name="Sci. Rep.">
        <title>Draft genome of Tanacetum cinerariifolium, the natural source of mosquito coil.</title>
        <authorList>
            <person name="Yamashiro T."/>
            <person name="Shiraishi A."/>
            <person name="Satake H."/>
            <person name="Nakayama K."/>
        </authorList>
    </citation>
    <scope>NUCLEOTIDE SEQUENCE</scope>
</reference>
<dbReference type="AlphaFoldDB" id="A0A699X8S0"/>
<proteinExistence type="predicted"/>
<protein>
    <submittedName>
        <fullName evidence="1">Uncharacterized protein</fullName>
    </submittedName>
</protein>
<dbReference type="EMBL" id="BKCJ011790215">
    <property type="protein sequence ID" value="GFD53104.1"/>
    <property type="molecule type" value="Genomic_DNA"/>
</dbReference>
<dbReference type="InterPro" id="IPR036188">
    <property type="entry name" value="FAD/NAD-bd_sf"/>
</dbReference>
<sequence>LTSTPNMPHYNGAEKFDRPLFHAKDFCRRAAELKDAKNVVVVGGAKSAYDVAYAMVDSGATVDLIIRPDSNGPVWIAPR</sequence>
<dbReference type="Pfam" id="PF13738">
    <property type="entry name" value="Pyr_redox_3"/>
    <property type="match status" value="1"/>
</dbReference>
<organism evidence="1">
    <name type="scientific">Tanacetum cinerariifolium</name>
    <name type="common">Dalmatian daisy</name>
    <name type="synonym">Chrysanthemum cinerariifolium</name>
    <dbReference type="NCBI Taxonomy" id="118510"/>
    <lineage>
        <taxon>Eukaryota</taxon>
        <taxon>Viridiplantae</taxon>
        <taxon>Streptophyta</taxon>
        <taxon>Embryophyta</taxon>
        <taxon>Tracheophyta</taxon>
        <taxon>Spermatophyta</taxon>
        <taxon>Magnoliopsida</taxon>
        <taxon>eudicotyledons</taxon>
        <taxon>Gunneridae</taxon>
        <taxon>Pentapetalae</taxon>
        <taxon>asterids</taxon>
        <taxon>campanulids</taxon>
        <taxon>Asterales</taxon>
        <taxon>Asteraceae</taxon>
        <taxon>Asteroideae</taxon>
        <taxon>Anthemideae</taxon>
        <taxon>Anthemidinae</taxon>
        <taxon>Tanacetum</taxon>
    </lineage>
</organism>
<name>A0A699X8S0_TANCI</name>
<gene>
    <name evidence="1" type="ORF">Tci_925073</name>
</gene>
<evidence type="ECO:0000313" key="1">
    <source>
        <dbReference type="EMBL" id="GFD53104.1"/>
    </source>
</evidence>
<dbReference type="SUPFAM" id="SSF51905">
    <property type="entry name" value="FAD/NAD(P)-binding domain"/>
    <property type="match status" value="1"/>
</dbReference>
<feature type="non-terminal residue" evidence="1">
    <location>
        <position position="1"/>
    </location>
</feature>
<dbReference type="Gene3D" id="3.50.50.60">
    <property type="entry name" value="FAD/NAD(P)-binding domain"/>
    <property type="match status" value="1"/>
</dbReference>